<evidence type="ECO:0000256" key="1">
    <source>
        <dbReference type="ARBA" id="ARBA00007072"/>
    </source>
</evidence>
<dbReference type="Pfam" id="PF00759">
    <property type="entry name" value="Glyco_hydro_9"/>
    <property type="match status" value="1"/>
</dbReference>
<dbReference type="InterPro" id="IPR013783">
    <property type="entry name" value="Ig-like_fold"/>
</dbReference>
<evidence type="ECO:0000259" key="5">
    <source>
        <dbReference type="Pfam" id="PF00759"/>
    </source>
</evidence>
<feature type="chain" id="PRO_5037089636" description="Glycoside hydrolase" evidence="4">
    <location>
        <begin position="23"/>
        <end position="836"/>
    </location>
</feature>
<protein>
    <recommendedName>
        <fullName evidence="9">Glycoside hydrolase</fullName>
    </recommendedName>
</protein>
<dbReference type="InterPro" id="IPR014756">
    <property type="entry name" value="Ig_E-set"/>
</dbReference>
<dbReference type="InterPro" id="IPR001701">
    <property type="entry name" value="Glyco_hydro_9"/>
</dbReference>
<dbReference type="Gene3D" id="2.60.40.10">
    <property type="entry name" value="Immunoglobulins"/>
    <property type="match status" value="1"/>
</dbReference>
<accession>A0A918R6G3</accession>
<keyword evidence="4" id="KW-0732">Signal</keyword>
<evidence type="ECO:0008006" key="9">
    <source>
        <dbReference type="Google" id="ProtNLM"/>
    </source>
</evidence>
<keyword evidence="3" id="KW-0624">Polysaccharide degradation</keyword>
<gene>
    <name evidence="7" type="ORF">GCM10007028_22400</name>
</gene>
<evidence type="ECO:0000313" key="7">
    <source>
        <dbReference type="EMBL" id="GGZ84103.1"/>
    </source>
</evidence>
<sequence>MKHILVCLLVCVSLSLSGQSKDSDEEQFKINSEEYLEMRGANVMLAHDFYPESHQGGVGIIQNGIRVATNGDLRLEPTPGQWQPVPKVGKRIVDLDNQVISVKMQYPDTAKKTGFNPIVYPDLDFTYTLKVVPFGKSFKIIVDLDKPLPEAWVGKVGMNIELFPGDLFGKSYYMDDSFGIFNRQANGPGYYDAEEQYQIKPMATGNELVIVPENKHQTLRIKNLKSNNLELLDGRAKHNNGWFVVRSLVPEGATKNAIEWLITPSVVEDFTYQPVVQVSQVGYHAIQEKIAVIETDKNDLDLDDIKLYKINNTGGLTEILSATPEHWGTFLRYNYYHFDFTEITDPGMYQIKYKNFTSNPFQINNAIFKRDVWQPTLEYFLPVQMCHMRINDRYKVWHGLCHMDDALLAPINTNHFDGYLQGPSTLTKYKSGEHVPGINIGGWHDAGDYDLRVESQATTIQGLSHIYELFDVNYDNTSIDQDSRVVEIHKPDGKPDILQQIEHGALSIVGGYKSMNRFYRGIIVPTKRQYVLLGDPVNHSDNRILSKNTTDLSYLSTSTAADSIANGLLGAPDDRWVFTENNPRRAMNTAAALAASARALKTYNSMLSQECLSIAEQVWETSQNIEDALKINLAIELLQTTKTEKYKTFLITQTNVIVSQINNYGWKIGPVFPLIKNDSFVAKIRAAVKTYLVEIEKLEKETPYGVPYKPNIWGAGWGIQNFGVQQYFLHTSYPDIFPNTYMLNAMNFILGVHPGVNTSSFASGVGSRSLTQAYGVTRGENSFVPGGIGSGTALIRPDFPELLEWPYLWQQTEYVLGGGTTDYMFLVIASDHILNK</sequence>
<name>A0A918R6G3_9FLAO</name>
<dbReference type="SUPFAM" id="SSF81296">
    <property type="entry name" value="E set domains"/>
    <property type="match status" value="1"/>
</dbReference>
<dbReference type="EMBL" id="BMWZ01000005">
    <property type="protein sequence ID" value="GGZ84103.1"/>
    <property type="molecule type" value="Genomic_DNA"/>
</dbReference>
<feature type="domain" description="Glycoside hydrolase family 9" evidence="5">
    <location>
        <begin position="393"/>
        <end position="773"/>
    </location>
</feature>
<comment type="similarity">
    <text evidence="1">Belongs to the glycosyl hydrolase 9 (cellulase E) family.</text>
</comment>
<dbReference type="Pfam" id="PF02927">
    <property type="entry name" value="CelD_N"/>
    <property type="match status" value="1"/>
</dbReference>
<organism evidence="7 8">
    <name type="scientific">Algibacter mikhailovii</name>
    <dbReference type="NCBI Taxonomy" id="425498"/>
    <lineage>
        <taxon>Bacteria</taxon>
        <taxon>Pseudomonadati</taxon>
        <taxon>Bacteroidota</taxon>
        <taxon>Flavobacteriia</taxon>
        <taxon>Flavobacteriales</taxon>
        <taxon>Flavobacteriaceae</taxon>
        <taxon>Algibacter</taxon>
    </lineage>
</organism>
<feature type="domain" description="Cellulase Ig-like" evidence="6">
    <location>
        <begin position="273"/>
        <end position="357"/>
    </location>
</feature>
<evidence type="ECO:0000256" key="3">
    <source>
        <dbReference type="ARBA" id="ARBA00023326"/>
    </source>
</evidence>
<dbReference type="RefSeq" id="WP_189360902.1">
    <property type="nucleotide sequence ID" value="NZ_BMWZ01000005.1"/>
</dbReference>
<dbReference type="Proteomes" id="UP000636004">
    <property type="component" value="Unassembled WGS sequence"/>
</dbReference>
<dbReference type="GO" id="GO:0008810">
    <property type="term" value="F:cellulase activity"/>
    <property type="evidence" value="ECO:0007669"/>
    <property type="project" value="InterPro"/>
</dbReference>
<dbReference type="InterPro" id="IPR012341">
    <property type="entry name" value="6hp_glycosidase-like_sf"/>
</dbReference>
<reference evidence="7" key="2">
    <citation type="submission" date="2020-09" db="EMBL/GenBank/DDBJ databases">
        <authorList>
            <person name="Sun Q."/>
            <person name="Kim S."/>
        </authorList>
    </citation>
    <scope>NUCLEOTIDE SEQUENCE</scope>
    <source>
        <strain evidence="7">KCTC 12710</strain>
    </source>
</reference>
<comment type="caution">
    <text evidence="7">The sequence shown here is derived from an EMBL/GenBank/DDBJ whole genome shotgun (WGS) entry which is preliminary data.</text>
</comment>
<feature type="signal peptide" evidence="4">
    <location>
        <begin position="1"/>
        <end position="22"/>
    </location>
</feature>
<evidence type="ECO:0000313" key="8">
    <source>
        <dbReference type="Proteomes" id="UP000636004"/>
    </source>
</evidence>
<evidence type="ECO:0000259" key="6">
    <source>
        <dbReference type="Pfam" id="PF02927"/>
    </source>
</evidence>
<evidence type="ECO:0000256" key="2">
    <source>
        <dbReference type="ARBA" id="ARBA00023277"/>
    </source>
</evidence>
<dbReference type="SUPFAM" id="SSF48208">
    <property type="entry name" value="Six-hairpin glycosidases"/>
    <property type="match status" value="1"/>
</dbReference>
<reference evidence="7" key="1">
    <citation type="journal article" date="2014" name="Int. J. Syst. Evol. Microbiol.">
        <title>Complete genome sequence of Corynebacterium casei LMG S-19264T (=DSM 44701T), isolated from a smear-ripened cheese.</title>
        <authorList>
            <consortium name="US DOE Joint Genome Institute (JGI-PGF)"/>
            <person name="Walter F."/>
            <person name="Albersmeier A."/>
            <person name="Kalinowski J."/>
            <person name="Ruckert C."/>
        </authorList>
    </citation>
    <scope>NUCLEOTIDE SEQUENCE</scope>
    <source>
        <strain evidence="7">KCTC 12710</strain>
    </source>
</reference>
<dbReference type="CDD" id="cd02850">
    <property type="entry name" value="E_set_Cellulase_N"/>
    <property type="match status" value="1"/>
</dbReference>
<dbReference type="InterPro" id="IPR004197">
    <property type="entry name" value="Cellulase_Ig-like"/>
</dbReference>
<evidence type="ECO:0000256" key="4">
    <source>
        <dbReference type="SAM" id="SignalP"/>
    </source>
</evidence>
<keyword evidence="2" id="KW-0119">Carbohydrate metabolism</keyword>
<proteinExistence type="inferred from homology"/>
<dbReference type="GO" id="GO:0000272">
    <property type="term" value="P:polysaccharide catabolic process"/>
    <property type="evidence" value="ECO:0007669"/>
    <property type="project" value="UniProtKB-KW"/>
</dbReference>
<dbReference type="AlphaFoldDB" id="A0A918R6G3"/>
<dbReference type="InterPro" id="IPR008928">
    <property type="entry name" value="6-hairpin_glycosidase_sf"/>
</dbReference>
<dbReference type="Gene3D" id="1.50.10.10">
    <property type="match status" value="1"/>
</dbReference>
<keyword evidence="8" id="KW-1185">Reference proteome</keyword>